<organism evidence="2">
    <name type="scientific">Caenorhabditis brenneri</name>
    <name type="common">Nematode worm</name>
    <dbReference type="NCBI Taxonomy" id="135651"/>
    <lineage>
        <taxon>Eukaryota</taxon>
        <taxon>Metazoa</taxon>
        <taxon>Ecdysozoa</taxon>
        <taxon>Nematoda</taxon>
        <taxon>Chromadorea</taxon>
        <taxon>Rhabditida</taxon>
        <taxon>Rhabditina</taxon>
        <taxon>Rhabditomorpha</taxon>
        <taxon>Rhabditoidea</taxon>
        <taxon>Rhabditidae</taxon>
        <taxon>Peloderinae</taxon>
        <taxon>Caenorhabditis</taxon>
    </lineage>
</organism>
<dbReference type="Proteomes" id="UP000008068">
    <property type="component" value="Unassembled WGS sequence"/>
</dbReference>
<name>G0N7U2_CAEBE</name>
<dbReference type="OMA" id="GIKSMFC"/>
<accession>G0N7U2</accession>
<protein>
    <submittedName>
        <fullName evidence="1">Uncharacterized protein</fullName>
    </submittedName>
</protein>
<dbReference type="FunCoup" id="G0N7U2">
    <property type="interactions" value="421"/>
</dbReference>
<dbReference type="HOGENOM" id="CLU_1939975_0_0_1"/>
<sequence>MSHQSTKRQSKLEIKAHRRLLPRKVVSEAERPKNEMEIPHLSKMIQKHGTACDLSRLSYTEKRRKRFERVTETLRRNEHEFIKRAISRKEKEERERKRLRALHRPQQDTQSFISDLINGIIEFFCCKTLI</sequence>
<dbReference type="OrthoDB" id="5869610at2759"/>
<dbReference type="AlphaFoldDB" id="G0N7U2"/>
<keyword evidence="2" id="KW-1185">Reference proteome</keyword>
<dbReference type="InParanoid" id="G0N7U2"/>
<dbReference type="EMBL" id="GL379848">
    <property type="protein sequence ID" value="EGT54918.1"/>
    <property type="molecule type" value="Genomic_DNA"/>
</dbReference>
<evidence type="ECO:0000313" key="1">
    <source>
        <dbReference type="EMBL" id="EGT54918.1"/>
    </source>
</evidence>
<evidence type="ECO:0000313" key="2">
    <source>
        <dbReference type="Proteomes" id="UP000008068"/>
    </source>
</evidence>
<dbReference type="eggNOG" id="ENOG502T3EX">
    <property type="taxonomic scope" value="Eukaryota"/>
</dbReference>
<reference evidence="2" key="1">
    <citation type="submission" date="2011-07" db="EMBL/GenBank/DDBJ databases">
        <authorList>
            <consortium name="Caenorhabditis brenneri Sequencing and Analysis Consortium"/>
            <person name="Wilson R.K."/>
        </authorList>
    </citation>
    <scope>NUCLEOTIDE SEQUENCE [LARGE SCALE GENOMIC DNA]</scope>
    <source>
        <strain evidence="2">PB2801</strain>
    </source>
</reference>
<gene>
    <name evidence="1" type="ORF">CAEBREN_05562</name>
</gene>
<proteinExistence type="predicted"/>